<accession>A0ABD3J3Z5</accession>
<evidence type="ECO:0000256" key="1">
    <source>
        <dbReference type="SAM" id="MobiDB-lite"/>
    </source>
</evidence>
<feature type="region of interest" description="Disordered" evidence="1">
    <location>
        <begin position="574"/>
        <end position="594"/>
    </location>
</feature>
<feature type="compositionally biased region" description="Basic and acidic residues" evidence="1">
    <location>
        <begin position="918"/>
        <end position="927"/>
    </location>
</feature>
<feature type="compositionally biased region" description="Basic and acidic residues" evidence="1">
    <location>
        <begin position="985"/>
        <end position="995"/>
    </location>
</feature>
<feature type="compositionally biased region" description="Polar residues" evidence="1">
    <location>
        <begin position="574"/>
        <end position="585"/>
    </location>
</feature>
<comment type="caution">
    <text evidence="2">The sequence shown here is derived from an EMBL/GenBank/DDBJ whole genome shotgun (WGS) entry which is preliminary data.</text>
</comment>
<feature type="region of interest" description="Disordered" evidence="1">
    <location>
        <begin position="483"/>
        <end position="520"/>
    </location>
</feature>
<feature type="region of interest" description="Disordered" evidence="1">
    <location>
        <begin position="675"/>
        <end position="1055"/>
    </location>
</feature>
<dbReference type="EMBL" id="JBJKBG010000010">
    <property type="protein sequence ID" value="KAL3719963.1"/>
    <property type="molecule type" value="Genomic_DNA"/>
</dbReference>
<feature type="compositionally biased region" description="Polar residues" evidence="1">
    <location>
        <begin position="497"/>
        <end position="520"/>
    </location>
</feature>
<feature type="compositionally biased region" description="Basic and acidic residues" evidence="1">
    <location>
        <begin position="1003"/>
        <end position="1012"/>
    </location>
</feature>
<evidence type="ECO:0000313" key="2">
    <source>
        <dbReference type="EMBL" id="KAL3719963.1"/>
    </source>
</evidence>
<proteinExistence type="predicted"/>
<gene>
    <name evidence="2" type="ORF">ACJRO7_004883</name>
</gene>
<feature type="compositionally biased region" description="Basic and acidic residues" evidence="1">
    <location>
        <begin position="736"/>
        <end position="758"/>
    </location>
</feature>
<organism evidence="2 3">
    <name type="scientific">Eucalyptus globulus</name>
    <name type="common">Tasmanian blue gum</name>
    <dbReference type="NCBI Taxonomy" id="34317"/>
    <lineage>
        <taxon>Eukaryota</taxon>
        <taxon>Viridiplantae</taxon>
        <taxon>Streptophyta</taxon>
        <taxon>Embryophyta</taxon>
        <taxon>Tracheophyta</taxon>
        <taxon>Spermatophyta</taxon>
        <taxon>Magnoliopsida</taxon>
        <taxon>eudicotyledons</taxon>
        <taxon>Gunneridae</taxon>
        <taxon>Pentapetalae</taxon>
        <taxon>rosids</taxon>
        <taxon>malvids</taxon>
        <taxon>Myrtales</taxon>
        <taxon>Myrtaceae</taxon>
        <taxon>Myrtoideae</taxon>
        <taxon>Eucalypteae</taxon>
        <taxon>Eucalyptus</taxon>
    </lineage>
</organism>
<dbReference type="AlphaFoldDB" id="A0ABD3J3Z5"/>
<reference evidence="2 3" key="1">
    <citation type="submission" date="2024-11" db="EMBL/GenBank/DDBJ databases">
        <title>Chromosome-level genome assembly of Eucalyptus globulus Labill. provides insights into its genome evolution.</title>
        <authorList>
            <person name="Li X."/>
        </authorList>
    </citation>
    <scope>NUCLEOTIDE SEQUENCE [LARGE SCALE GENOMIC DNA]</scope>
    <source>
        <strain evidence="2">CL2024</strain>
        <tissue evidence="2">Fresh tender leaves</tissue>
    </source>
</reference>
<feature type="compositionally biased region" description="Basic and acidic residues" evidence="1">
    <location>
        <begin position="1020"/>
        <end position="1039"/>
    </location>
</feature>
<evidence type="ECO:0000313" key="3">
    <source>
        <dbReference type="Proteomes" id="UP001634007"/>
    </source>
</evidence>
<feature type="compositionally biased region" description="Basic and acidic residues" evidence="1">
    <location>
        <begin position="717"/>
        <end position="728"/>
    </location>
</feature>
<dbReference type="Proteomes" id="UP001634007">
    <property type="component" value="Unassembled WGS sequence"/>
</dbReference>
<dbReference type="PANTHER" id="PTHR33870">
    <property type="entry name" value="CARDIOMYOPATHY-ASSOCIATED PROTEIN"/>
    <property type="match status" value="1"/>
</dbReference>
<name>A0ABD3J3Z5_EUCGL</name>
<feature type="compositionally biased region" description="Polar residues" evidence="1">
    <location>
        <begin position="860"/>
        <end position="869"/>
    </location>
</feature>
<dbReference type="PANTHER" id="PTHR33870:SF16">
    <property type="entry name" value="PROTEIN, PUTATIVE-RELATED"/>
    <property type="match status" value="1"/>
</dbReference>
<protein>
    <submittedName>
        <fullName evidence="2">Uncharacterized protein</fullName>
    </submittedName>
</protein>
<keyword evidence="3" id="KW-1185">Reference proteome</keyword>
<sequence>MALEAKEVLACICRILSLSWRAGYTFAQKHPLGSTIASFFLLLYLFFPYVFKLLMISIPIAFSAVTLVRVLSRDGTGILQIPSGSKDEKTNRVIPPVKLKSGEEGSTNTTHQYQKPLIRAQMSKRRNFKTKWEDAHAEGGGVKEVKRVTFSTTCGDSLIGGDRKDKENDFQGGCCSLGNGESSSSHESDRDLKHMNEYPLTSESGDPKPEIEVSKDDKGGVMGQLEADILEEAEYEDEEEAQEDGDKAVEWTEDDQKNLMDLGLSELERNRRLENLIAKRRARKLVGTKVQENLLDMDIGPAGYIPPVQISKNPFDPPICSDEALDLQIPGSAPSVLLPARNPFDLPYDPQEEKPNLTVEGFQSDFLASQPKDIFCRHESFFLGPSFSVETSLDQDLRNADIYSVTEKRALREPLFPRLRKFSAKGDHDRLVEQILYHRDYGMGSGQAEHETKPENDNGGVGVLEDKQERAKDIELKVFKDKNHTKSGSIDEEDGDQSSISTSDNDGQATSEDGNDVLISSQFPNTANISVHKTFEYSVPNGIATDEDLSSPLGMADLDKQTGHSSTYSIASDMQVEVSESSSPRTIDYATSPPELECSTNCEDVRKEVFPGSEEIWGALSYLSRVEEDETKDDIDNFKANESSKDPFGSSISLLDLCKENSADRVSTTTCLKVTATAEGPDISDSDDKNHTVGSDYPPEAKYLESTPLAQNLVPHQAEERQSQKAEESINLLEKSTGEADGTHGDIDSVESTKKEANGTRGYIDSGESTKEEANGTQGDVDSSESTKEEANGTQGDVDSSESTKEEANGTQGDIDSSESTKEEADSTQGYMDSGESTKEEANGTQGDIDSGESTKEEANGTQGNIDSGESTKQEDNGTQGDLDSNESTKEEANGTQGDIDSSESTKEEASGTQAYIDSRESTKEEANGTPGDIDSGESTKEEANGTPGDIDSSKSTKEEANGTRGYIDSGEGTKEEVNGTQGDIDSRESTKEEANGTQGNIDSRESIKQEVDGTQGDIDSSKSTKEEANGTRGDRDSSESTEEETEKSKASGES</sequence>
<feature type="region of interest" description="Disordered" evidence="1">
    <location>
        <begin position="197"/>
        <end position="221"/>
    </location>
</feature>
<feature type="compositionally biased region" description="Basic and acidic residues" evidence="1">
    <location>
        <begin position="952"/>
        <end position="962"/>
    </location>
</feature>
<feature type="region of interest" description="Disordered" evidence="1">
    <location>
        <begin position="444"/>
        <end position="464"/>
    </location>
</feature>
<feature type="compositionally biased region" description="Basic and acidic residues" evidence="1">
    <location>
        <begin position="205"/>
        <end position="219"/>
    </location>
</feature>